<keyword evidence="3" id="KW-1185">Reference proteome</keyword>
<dbReference type="OrthoDB" id="2333993at2759"/>
<protein>
    <submittedName>
        <fullName evidence="2">Uncharacterized protein</fullName>
    </submittedName>
</protein>
<proteinExistence type="predicted"/>
<dbReference type="AlphaFoldDB" id="A0A9P7KG00"/>
<name>A0A9P7KG00_9AGAR</name>
<organism evidence="2 3">
    <name type="scientific">Asterophora parasitica</name>
    <dbReference type="NCBI Taxonomy" id="117018"/>
    <lineage>
        <taxon>Eukaryota</taxon>
        <taxon>Fungi</taxon>
        <taxon>Dikarya</taxon>
        <taxon>Basidiomycota</taxon>
        <taxon>Agaricomycotina</taxon>
        <taxon>Agaricomycetes</taxon>
        <taxon>Agaricomycetidae</taxon>
        <taxon>Agaricales</taxon>
        <taxon>Tricholomatineae</taxon>
        <taxon>Lyophyllaceae</taxon>
        <taxon>Asterophora</taxon>
    </lineage>
</organism>
<feature type="region of interest" description="Disordered" evidence="1">
    <location>
        <begin position="564"/>
        <end position="588"/>
    </location>
</feature>
<comment type="caution">
    <text evidence="2">The sequence shown here is derived from an EMBL/GenBank/DDBJ whole genome shotgun (WGS) entry which is preliminary data.</text>
</comment>
<evidence type="ECO:0000256" key="1">
    <source>
        <dbReference type="SAM" id="MobiDB-lite"/>
    </source>
</evidence>
<feature type="compositionally biased region" description="Polar residues" evidence="1">
    <location>
        <begin position="274"/>
        <end position="292"/>
    </location>
</feature>
<feature type="compositionally biased region" description="Basic and acidic residues" evidence="1">
    <location>
        <begin position="228"/>
        <end position="240"/>
    </location>
</feature>
<feature type="compositionally biased region" description="Pro residues" evidence="1">
    <location>
        <begin position="296"/>
        <end position="306"/>
    </location>
</feature>
<feature type="compositionally biased region" description="Low complexity" evidence="1">
    <location>
        <begin position="248"/>
        <end position="259"/>
    </location>
</feature>
<dbReference type="EMBL" id="JABCKV010000005">
    <property type="protein sequence ID" value="KAG5648074.1"/>
    <property type="molecule type" value="Genomic_DNA"/>
</dbReference>
<feature type="region of interest" description="Disordered" evidence="1">
    <location>
        <begin position="354"/>
        <end position="373"/>
    </location>
</feature>
<dbReference type="Proteomes" id="UP000775547">
    <property type="component" value="Unassembled WGS sequence"/>
</dbReference>
<reference evidence="2" key="2">
    <citation type="submission" date="2021-10" db="EMBL/GenBank/DDBJ databases">
        <title>Phylogenomics reveals ancestral predisposition of the termite-cultivated fungus Termitomyces towards a domesticated lifestyle.</title>
        <authorList>
            <person name="Auxier B."/>
            <person name="Grum-Grzhimaylo A."/>
            <person name="Cardenas M.E."/>
            <person name="Lodge J.D."/>
            <person name="Laessoe T."/>
            <person name="Pedersen O."/>
            <person name="Smith M.E."/>
            <person name="Kuyper T.W."/>
            <person name="Franco-Molano E.A."/>
            <person name="Baroni T.J."/>
            <person name="Aanen D.K."/>
        </authorList>
    </citation>
    <scope>NUCLEOTIDE SEQUENCE</scope>
    <source>
        <strain evidence="2">AP01</strain>
        <tissue evidence="2">Mycelium</tissue>
    </source>
</reference>
<evidence type="ECO:0000313" key="3">
    <source>
        <dbReference type="Proteomes" id="UP000775547"/>
    </source>
</evidence>
<feature type="region of interest" description="Disordered" evidence="1">
    <location>
        <begin position="430"/>
        <end position="449"/>
    </location>
</feature>
<accession>A0A9P7KG00</accession>
<reference evidence="2" key="1">
    <citation type="submission" date="2020-07" db="EMBL/GenBank/DDBJ databases">
        <authorList>
            <person name="Nieuwenhuis M."/>
            <person name="Van De Peppel L.J.J."/>
        </authorList>
    </citation>
    <scope>NUCLEOTIDE SEQUENCE</scope>
    <source>
        <strain evidence="2">AP01</strain>
        <tissue evidence="2">Mycelium</tissue>
    </source>
</reference>
<feature type="region of interest" description="Disordered" evidence="1">
    <location>
        <begin position="212"/>
        <end position="339"/>
    </location>
</feature>
<gene>
    <name evidence="2" type="ORF">DXG03_007109</name>
</gene>
<evidence type="ECO:0000313" key="2">
    <source>
        <dbReference type="EMBL" id="KAG5648074.1"/>
    </source>
</evidence>
<sequence length="588" mass="63896">MFAATSSSASARPPKRRIVAHELDFFTPAATSFKPRPYTPHGVSVPLAPPTASSALPALSRPLELHAMPPAGMDPQPTDPNVLFIHPPFTAFPNSALYPDGLSYHLMADNLEWFLDADDFMSQHNPNPSAIPYPPHLEPPRGWCPAKKKDLRDRGAEGWPEGEEPRLRCTFCRRTYAGVNAKKENRQLSSKNQLVSHDSLVHLEVAPQTEFRTASHKSKFRSLLPVAEDPKRTRSSKDGEQPPSPKTSQGESSSQGSHHPLSRSHVPPSPPLTPQSSDPANVSLESDSIVATSSPPQLPTVPPSPYDPLLTPSFRHSPPRLPSDQPWRFPSPSHPLHSRSRELSLSMLIRDLNSPVSKSSPAVGASPSLLVPSPRPNGYSKRVFFDLGTPESLEKIPRPSPRALFSRGGLGLPLPSGKVRFRVQESPLQRNSKTIVQRHKQSDSSISDEWLSEASTSNLDSSELLPGGDPFAIMYPSWGPVNSAAHSDDPAQPTITSIGTESPVLRNAKRPTGVGLGIGLLEPFIPEGKAPPVVNDIVDDSDFDGILSEEEGDEAEVADFLAATKEGESSEKTPPLKKRRVSVEAEQK</sequence>
<feature type="region of interest" description="Disordered" evidence="1">
    <location>
        <begin position="391"/>
        <end position="412"/>
    </location>
</feature>